<dbReference type="Proteomes" id="UP000593594">
    <property type="component" value="Chromosome"/>
</dbReference>
<dbReference type="AlphaFoldDB" id="A0A7S8C494"/>
<comment type="similarity">
    <text evidence="2">Belongs to the peptidase M20A family. ArgE subfamily.</text>
</comment>
<dbReference type="SUPFAM" id="SSF55031">
    <property type="entry name" value="Bacterial exopeptidase dimerisation domain"/>
    <property type="match status" value="1"/>
</dbReference>
<dbReference type="NCBIfam" id="NF005710">
    <property type="entry name" value="PRK07522.1"/>
    <property type="match status" value="1"/>
</dbReference>
<dbReference type="GO" id="GO:0046872">
    <property type="term" value="F:metal ion binding"/>
    <property type="evidence" value="ECO:0007669"/>
    <property type="project" value="UniProtKB-KW"/>
</dbReference>
<dbReference type="PROSITE" id="PS00759">
    <property type="entry name" value="ARGE_DAPE_CPG2_2"/>
    <property type="match status" value="1"/>
</dbReference>
<dbReference type="PROSITE" id="PS00758">
    <property type="entry name" value="ARGE_DAPE_CPG2_1"/>
    <property type="match status" value="1"/>
</dbReference>
<reference evidence="11 12" key="1">
    <citation type="submission" date="2020-06" db="EMBL/GenBank/DDBJ databases">
        <title>Genome sequence of 2 isolates from Red Sea Mangroves.</title>
        <authorList>
            <person name="Sefrji F."/>
            <person name="Michoud G."/>
            <person name="Merlino G."/>
            <person name="Daffonchio D."/>
        </authorList>
    </citation>
    <scope>NUCLEOTIDE SEQUENCE [LARGE SCALE GENOMIC DNA]</scope>
    <source>
        <strain evidence="11 12">R1DC25</strain>
    </source>
</reference>
<dbReference type="RefSeq" id="WP_213164316.1">
    <property type="nucleotide sequence ID" value="NZ_CP058214.1"/>
</dbReference>
<dbReference type="GO" id="GO:0008777">
    <property type="term" value="F:acetylornithine deacetylase activity"/>
    <property type="evidence" value="ECO:0007669"/>
    <property type="project" value="UniProtKB-EC"/>
</dbReference>
<dbReference type="InterPro" id="IPR010169">
    <property type="entry name" value="AcOrn-deacetyl"/>
</dbReference>
<evidence type="ECO:0000256" key="8">
    <source>
        <dbReference type="ARBA" id="ARBA00022833"/>
    </source>
</evidence>
<comment type="cofactor">
    <cofactor evidence="1">
        <name>Zn(2+)</name>
        <dbReference type="ChEBI" id="CHEBI:29105"/>
    </cofactor>
</comment>
<dbReference type="InterPro" id="IPR036264">
    <property type="entry name" value="Bact_exopeptidase_dim_dom"/>
</dbReference>
<evidence type="ECO:0000256" key="4">
    <source>
        <dbReference type="ARBA" id="ARBA00022571"/>
    </source>
</evidence>
<keyword evidence="12" id="KW-1185">Reference proteome</keyword>
<dbReference type="KEGG" id="kmn:HW532_10480"/>
<accession>A0A7S8C494</accession>
<dbReference type="PANTHER" id="PTHR43808:SF31">
    <property type="entry name" value="N-ACETYL-L-CITRULLINE DEACETYLASE"/>
    <property type="match status" value="1"/>
</dbReference>
<dbReference type="InterPro" id="IPR002933">
    <property type="entry name" value="Peptidase_M20"/>
</dbReference>
<dbReference type="EC" id="3.5.1.16" evidence="11"/>
<dbReference type="NCBIfam" id="TIGR01892">
    <property type="entry name" value="AcOrn-deacetyl"/>
    <property type="match status" value="1"/>
</dbReference>
<keyword evidence="8" id="KW-0862">Zinc</keyword>
<dbReference type="Gene3D" id="3.40.630.10">
    <property type="entry name" value="Zn peptidases"/>
    <property type="match status" value="1"/>
</dbReference>
<keyword evidence="4" id="KW-0055">Arginine biosynthesis</keyword>
<name>A0A7S8C494_9HYPH</name>
<keyword evidence="6" id="KW-0479">Metal-binding</keyword>
<dbReference type="InterPro" id="IPR001261">
    <property type="entry name" value="ArgE/DapE_CS"/>
</dbReference>
<dbReference type="EMBL" id="CP058214">
    <property type="protein sequence ID" value="QPC43076.1"/>
    <property type="molecule type" value="Genomic_DNA"/>
</dbReference>
<gene>
    <name evidence="11" type="primary">argE</name>
    <name evidence="11" type="ORF">HW532_10480</name>
</gene>
<dbReference type="CDD" id="cd03894">
    <property type="entry name" value="M20_ArgE"/>
    <property type="match status" value="1"/>
</dbReference>
<dbReference type="InterPro" id="IPR050072">
    <property type="entry name" value="Peptidase_M20A"/>
</dbReference>
<evidence type="ECO:0000256" key="2">
    <source>
        <dbReference type="ARBA" id="ARBA00005691"/>
    </source>
</evidence>
<protein>
    <submittedName>
        <fullName evidence="11">Acetylornithine deacetylase</fullName>
        <ecNumber evidence="11">3.5.1.16</ecNumber>
    </submittedName>
</protein>
<organism evidence="11 12">
    <name type="scientific">Kaustia mangrovi</name>
    <dbReference type="NCBI Taxonomy" id="2593653"/>
    <lineage>
        <taxon>Bacteria</taxon>
        <taxon>Pseudomonadati</taxon>
        <taxon>Pseudomonadota</taxon>
        <taxon>Alphaproteobacteria</taxon>
        <taxon>Hyphomicrobiales</taxon>
        <taxon>Parvibaculaceae</taxon>
        <taxon>Kaustia</taxon>
    </lineage>
</organism>
<dbReference type="Gene3D" id="3.30.70.360">
    <property type="match status" value="1"/>
</dbReference>
<keyword evidence="5" id="KW-0028">Amino-acid biosynthesis</keyword>
<evidence type="ECO:0000256" key="3">
    <source>
        <dbReference type="ARBA" id="ARBA00022490"/>
    </source>
</evidence>
<evidence type="ECO:0000256" key="1">
    <source>
        <dbReference type="ARBA" id="ARBA00001947"/>
    </source>
</evidence>
<evidence type="ECO:0000256" key="7">
    <source>
        <dbReference type="ARBA" id="ARBA00022801"/>
    </source>
</evidence>
<dbReference type="GO" id="GO:0006526">
    <property type="term" value="P:L-arginine biosynthetic process"/>
    <property type="evidence" value="ECO:0007669"/>
    <property type="project" value="UniProtKB-KW"/>
</dbReference>
<evidence type="ECO:0000313" key="11">
    <source>
        <dbReference type="EMBL" id="QPC43076.1"/>
    </source>
</evidence>
<dbReference type="InterPro" id="IPR011650">
    <property type="entry name" value="Peptidase_M20_dimer"/>
</dbReference>
<dbReference type="Pfam" id="PF07687">
    <property type="entry name" value="M20_dimer"/>
    <property type="match status" value="1"/>
</dbReference>
<keyword evidence="9" id="KW-0170">Cobalt</keyword>
<keyword evidence="7 11" id="KW-0378">Hydrolase</keyword>
<keyword evidence="3" id="KW-0963">Cytoplasm</keyword>
<sequence>MTSSIEILGRLIAEPTVSLRSNLDLIGYVQEFLARYGVASRLVHDETGKRANLHAVIGPQDVPGVMLSGHTDVVPVEGQDWSHDPFAMVERDGRLYGRGTADMKGFLACVMALVPAAVERRLARPIHIAFSYDEELGCIGVRRLIDVMAEMPVKPAFCIVGEPTSLDVAIGHKGKTGGHIACHGLECHSSLAPTGVNAIYMAADMIAAIRTLQEEVSRTGARDEAYDIPYTTLHVGTIEGGTALNIVPSLCRLAFEIRNVSGDDPQALLDRLRDEADRIVAGVRERHPAAAIDIEIDNAYPGLDTDPDAEIVSFVKSLTGRNSHLKVPFGTEGGLFQQRLHVPTVVCGPGDIAQAHKPDEFIAVDQMARCDVFLAALLDRLSE</sequence>
<feature type="domain" description="Peptidase M20 dimerisation" evidence="10">
    <location>
        <begin position="170"/>
        <end position="278"/>
    </location>
</feature>
<evidence type="ECO:0000259" key="10">
    <source>
        <dbReference type="Pfam" id="PF07687"/>
    </source>
</evidence>
<dbReference type="PANTHER" id="PTHR43808">
    <property type="entry name" value="ACETYLORNITHINE DEACETYLASE"/>
    <property type="match status" value="1"/>
</dbReference>
<evidence type="ECO:0000256" key="6">
    <source>
        <dbReference type="ARBA" id="ARBA00022723"/>
    </source>
</evidence>
<evidence type="ECO:0000313" key="12">
    <source>
        <dbReference type="Proteomes" id="UP000593594"/>
    </source>
</evidence>
<dbReference type="Pfam" id="PF01546">
    <property type="entry name" value="Peptidase_M20"/>
    <property type="match status" value="1"/>
</dbReference>
<evidence type="ECO:0000256" key="5">
    <source>
        <dbReference type="ARBA" id="ARBA00022605"/>
    </source>
</evidence>
<proteinExistence type="inferred from homology"/>
<dbReference type="SUPFAM" id="SSF53187">
    <property type="entry name" value="Zn-dependent exopeptidases"/>
    <property type="match status" value="1"/>
</dbReference>
<evidence type="ECO:0000256" key="9">
    <source>
        <dbReference type="ARBA" id="ARBA00023285"/>
    </source>
</evidence>